<dbReference type="Proteomes" id="UP001210865">
    <property type="component" value="Chromosome"/>
</dbReference>
<reference evidence="9 10" key="1">
    <citation type="submission" date="2022-12" db="EMBL/GenBank/DDBJ databases">
        <title>Sphingomonas abieness sp. nov., an endophytic bacterium isolated from Abies koreana.</title>
        <authorList>
            <person name="Jiang L."/>
            <person name="Lee J."/>
        </authorList>
    </citation>
    <scope>NUCLEOTIDE SEQUENCE [LARGE SCALE GENOMIC DNA]</scope>
    <source>
        <strain evidence="10">PAMB 00755</strain>
    </source>
</reference>
<dbReference type="InterPro" id="IPR036962">
    <property type="entry name" value="Glyco_hydro_3_N_sf"/>
</dbReference>
<evidence type="ECO:0000256" key="1">
    <source>
        <dbReference type="ARBA" id="ARBA00000448"/>
    </source>
</evidence>
<dbReference type="RefSeq" id="WP_270077467.1">
    <property type="nucleotide sequence ID" value="NZ_CP115174.1"/>
</dbReference>
<feature type="signal peptide" evidence="7">
    <location>
        <begin position="1"/>
        <end position="28"/>
    </location>
</feature>
<feature type="domain" description="Fibronectin type III-like" evidence="8">
    <location>
        <begin position="685"/>
        <end position="755"/>
    </location>
</feature>
<evidence type="ECO:0000256" key="7">
    <source>
        <dbReference type="SAM" id="SignalP"/>
    </source>
</evidence>
<evidence type="ECO:0000313" key="9">
    <source>
        <dbReference type="EMBL" id="WBO22827.1"/>
    </source>
</evidence>
<dbReference type="InterPro" id="IPR013783">
    <property type="entry name" value="Ig-like_fold"/>
</dbReference>
<dbReference type="InterPro" id="IPR001764">
    <property type="entry name" value="Glyco_hydro_3_N"/>
</dbReference>
<dbReference type="InterPro" id="IPR036881">
    <property type="entry name" value="Glyco_hydro_3_C_sf"/>
</dbReference>
<keyword evidence="6 9" id="KW-0326">Glycosidase</keyword>
<dbReference type="PROSITE" id="PS51257">
    <property type="entry name" value="PROKAR_LIPOPROTEIN"/>
    <property type="match status" value="1"/>
</dbReference>
<dbReference type="InterPro" id="IPR026891">
    <property type="entry name" value="Fn3-like"/>
</dbReference>
<dbReference type="NCBIfam" id="NF011678">
    <property type="entry name" value="PRK15098.1"/>
    <property type="match status" value="1"/>
</dbReference>
<name>A0ABY7NMS5_9SPHN</name>
<sequence>MKASHTRRRLALAGGTSLALLAAASACAAQAAAPLSDAAVRARADALIAQMTPEEKAGQITQYFDFTSAPDEAKRVTGEMAAGRAGSLLFVTDPAELDRLQHIAVEQTRLKIPLLFGFDVIHGLRTIMPVPIAMAASWDPKLAEDGQSVAASEARAIGLHWAFAPMVDIARDPRWGRIVEGAGEDPYLGSAMAAAQVRGFQGAYIGSPGHIIAGPKHFAGYGGALGGRDYDEVNLSDSELWNVYLKPFKAAVDAGAGNIMSAYMGLNGTPASGNRWLLTDVLRKSWGFKGFVVTDAGAAHDLMTHGFAADNQDAGVRALTAGVDMEMAPPFGESAFKTLPQSLADGKITTAQLDEAVRTVLETKIRMGLFEHPYVDVKAAQRVLDDPDHRVTARIAAERTAVLLRNEGGLLPLDRKGVKSIAVLGPLADSKRDTLGPWVFDQNNDETVTVLAGIKAKVGAGVRVDYSAGVSIPPRMFPSIFETGPMAAAPRVTVDDDTEIQRAVKLARAADIAVLVLGEGWSMAGEQASRSSFDLPGRQQELLDAVTATGKPVIVLLMSARPLELKGRKPQALMDIWYPGSQGGAAVANLLFGEVSPGGKLPYTWPRDIGQVPLPYAHLTSFQPKTAEQRYWNEPNSPLYPFGYGLSYSTFAFSNLRIDKARVALNEAVPVSVDVKNIGARKADEVAQLYIHQRYGTAARPVRELKGFQRITLNPGESRTVHFLLKPEDLSYWASSTRSFVQDQTVFDVFAGDDSTASLTGSFEVKQP</sequence>
<organism evidence="9 10">
    <name type="scientific">Sphingomonas abietis</name>
    <dbReference type="NCBI Taxonomy" id="3012344"/>
    <lineage>
        <taxon>Bacteria</taxon>
        <taxon>Pseudomonadati</taxon>
        <taxon>Pseudomonadota</taxon>
        <taxon>Alphaproteobacteria</taxon>
        <taxon>Sphingomonadales</taxon>
        <taxon>Sphingomonadaceae</taxon>
        <taxon>Sphingomonas</taxon>
    </lineage>
</organism>
<dbReference type="SMART" id="SM01217">
    <property type="entry name" value="Fn3_like"/>
    <property type="match status" value="1"/>
</dbReference>
<dbReference type="EMBL" id="CP115174">
    <property type="protein sequence ID" value="WBO22827.1"/>
    <property type="molecule type" value="Genomic_DNA"/>
</dbReference>
<dbReference type="Gene3D" id="3.20.20.300">
    <property type="entry name" value="Glycoside hydrolase, family 3, N-terminal domain"/>
    <property type="match status" value="1"/>
</dbReference>
<keyword evidence="5 9" id="KW-0378">Hydrolase</keyword>
<evidence type="ECO:0000256" key="5">
    <source>
        <dbReference type="ARBA" id="ARBA00022801"/>
    </source>
</evidence>
<dbReference type="PANTHER" id="PTHR30620">
    <property type="entry name" value="PERIPLASMIC BETA-GLUCOSIDASE-RELATED"/>
    <property type="match status" value="1"/>
</dbReference>
<dbReference type="EC" id="3.2.1.21" evidence="3"/>
<dbReference type="Gene3D" id="3.40.50.1700">
    <property type="entry name" value="Glycoside hydrolase family 3 C-terminal domain"/>
    <property type="match status" value="1"/>
</dbReference>
<dbReference type="Gene3D" id="2.60.40.10">
    <property type="entry name" value="Immunoglobulins"/>
    <property type="match status" value="1"/>
</dbReference>
<dbReference type="InterPro" id="IPR002772">
    <property type="entry name" value="Glyco_hydro_3_C"/>
</dbReference>
<dbReference type="InterPro" id="IPR017853">
    <property type="entry name" value="GH"/>
</dbReference>
<dbReference type="PANTHER" id="PTHR30620:SF16">
    <property type="entry name" value="LYSOSOMAL BETA GLUCOSIDASE"/>
    <property type="match status" value="1"/>
</dbReference>
<dbReference type="SUPFAM" id="SSF52279">
    <property type="entry name" value="Beta-D-glucan exohydrolase, C-terminal domain"/>
    <property type="match status" value="1"/>
</dbReference>
<accession>A0ABY7NMS5</accession>
<dbReference type="GO" id="GO:0008422">
    <property type="term" value="F:beta-glucosidase activity"/>
    <property type="evidence" value="ECO:0007669"/>
    <property type="project" value="UniProtKB-EC"/>
</dbReference>
<evidence type="ECO:0000256" key="6">
    <source>
        <dbReference type="ARBA" id="ARBA00023295"/>
    </source>
</evidence>
<dbReference type="PROSITE" id="PS51318">
    <property type="entry name" value="TAT"/>
    <property type="match status" value="1"/>
</dbReference>
<gene>
    <name evidence="9" type="primary">bglX</name>
    <name evidence="9" type="ORF">PBT88_01350</name>
</gene>
<evidence type="ECO:0000256" key="2">
    <source>
        <dbReference type="ARBA" id="ARBA00005336"/>
    </source>
</evidence>
<keyword evidence="10" id="KW-1185">Reference proteome</keyword>
<dbReference type="InterPro" id="IPR051915">
    <property type="entry name" value="Cellulose_Degrad_GH3"/>
</dbReference>
<comment type="catalytic activity">
    <reaction evidence="1">
        <text>Hydrolysis of terminal, non-reducing beta-D-glucosyl residues with release of beta-D-glucose.</text>
        <dbReference type="EC" id="3.2.1.21"/>
    </reaction>
</comment>
<feature type="chain" id="PRO_5047391219" description="beta-glucosidase" evidence="7">
    <location>
        <begin position="29"/>
        <end position="768"/>
    </location>
</feature>
<dbReference type="Pfam" id="PF14310">
    <property type="entry name" value="Fn3-like"/>
    <property type="match status" value="1"/>
</dbReference>
<dbReference type="PRINTS" id="PR00133">
    <property type="entry name" value="GLHYDRLASE3"/>
</dbReference>
<evidence type="ECO:0000313" key="10">
    <source>
        <dbReference type="Proteomes" id="UP001210865"/>
    </source>
</evidence>
<keyword evidence="4 7" id="KW-0732">Signal</keyword>
<evidence type="ECO:0000256" key="3">
    <source>
        <dbReference type="ARBA" id="ARBA00012744"/>
    </source>
</evidence>
<evidence type="ECO:0000259" key="8">
    <source>
        <dbReference type="SMART" id="SM01217"/>
    </source>
</evidence>
<comment type="similarity">
    <text evidence="2">Belongs to the glycosyl hydrolase 3 family.</text>
</comment>
<proteinExistence type="inferred from homology"/>
<protein>
    <recommendedName>
        <fullName evidence="3">beta-glucosidase</fullName>
        <ecNumber evidence="3">3.2.1.21</ecNumber>
    </recommendedName>
</protein>
<evidence type="ECO:0000256" key="4">
    <source>
        <dbReference type="ARBA" id="ARBA00022729"/>
    </source>
</evidence>
<dbReference type="SUPFAM" id="SSF51445">
    <property type="entry name" value="(Trans)glycosidases"/>
    <property type="match status" value="1"/>
</dbReference>
<dbReference type="Pfam" id="PF01915">
    <property type="entry name" value="Glyco_hydro_3_C"/>
    <property type="match status" value="1"/>
</dbReference>
<dbReference type="InterPro" id="IPR006311">
    <property type="entry name" value="TAT_signal"/>
</dbReference>
<dbReference type="Pfam" id="PF00933">
    <property type="entry name" value="Glyco_hydro_3"/>
    <property type="match status" value="1"/>
</dbReference>